<dbReference type="STRING" id="1001994.MY1_1633"/>
<dbReference type="EMBL" id="AFPU01000001">
    <property type="protein sequence ID" value="EGP94382.1"/>
    <property type="molecule type" value="Genomic_DNA"/>
</dbReference>
<dbReference type="Proteomes" id="UP000004440">
    <property type="component" value="Unassembled WGS sequence"/>
</dbReference>
<dbReference type="RefSeq" id="WP_007551362.1">
    <property type="nucleotide sequence ID" value="NZ_AFPU01000001.1"/>
</dbReference>
<comment type="caution">
    <text evidence="1">The sequence shown here is derived from an EMBL/GenBank/DDBJ whole genome shotgun (WGS) entry which is preliminary data.</text>
</comment>
<keyword evidence="2" id="KW-1185">Reference proteome</keyword>
<evidence type="ECO:0000313" key="2">
    <source>
        <dbReference type="Proteomes" id="UP000004440"/>
    </source>
</evidence>
<evidence type="ECO:0000313" key="1">
    <source>
        <dbReference type="EMBL" id="EGP94382.1"/>
    </source>
</evidence>
<dbReference type="PATRIC" id="fig|1001994.6.peg.1609"/>
<name>F9CY27_9ARCH</name>
<proteinExistence type="predicted"/>
<sequence>MDKDTYEKEKNMLTPENGFNLVGIDYFADSDSQLYLVEHFEIYQDALNAKKERKNSEDYFILYKGASGENLCR</sequence>
<protein>
    <submittedName>
        <fullName evidence="1">Uncharacterized protein</fullName>
    </submittedName>
</protein>
<reference evidence="1 2" key="1">
    <citation type="journal article" date="2011" name="J. Bacteriol.">
        <title>Genome Sequence of an Ammonia-Oxidizing Soil Archaeon, "Candidatus Nitrosoarchaeum koreensis" MY1.</title>
        <authorList>
            <person name="Kim B.K."/>
            <person name="Jung M.Y."/>
            <person name="Yu D.S."/>
            <person name="Park S.J."/>
            <person name="Oh T.K."/>
            <person name="Rhee S.K."/>
            <person name="Kim J.F."/>
        </authorList>
    </citation>
    <scope>NUCLEOTIDE SEQUENCE [LARGE SCALE GENOMIC DNA]</scope>
    <source>
        <strain evidence="1 2">MY1</strain>
    </source>
</reference>
<dbReference type="OrthoDB" id="4512at2157"/>
<accession>F9CY27</accession>
<gene>
    <name evidence="1" type="ORF">MY1_1633</name>
</gene>
<dbReference type="AlphaFoldDB" id="F9CY27"/>
<organism evidence="1 2">
    <name type="scientific">Nitrosarchaeum koreense MY1</name>
    <dbReference type="NCBI Taxonomy" id="1001994"/>
    <lineage>
        <taxon>Archaea</taxon>
        <taxon>Nitrososphaerota</taxon>
        <taxon>Nitrososphaeria</taxon>
        <taxon>Nitrosopumilales</taxon>
        <taxon>Nitrosopumilaceae</taxon>
        <taxon>Nitrosarchaeum</taxon>
    </lineage>
</organism>